<reference evidence="2 3" key="1">
    <citation type="journal article" date="2013" name="Genome Announc.">
        <title>Draft Genome Sequence of Arthrobacter gangotriensis Strain Lz1yT, Isolated from a Penguin Rookery Soil Sample Collected in Antarctica, near the Indian Station Dakshin Gangotri.</title>
        <authorList>
            <person name="Shivaji S."/>
            <person name="Ara S."/>
            <person name="Bandi S."/>
            <person name="Singh A."/>
            <person name="Kumar Pinnaka A."/>
        </authorList>
    </citation>
    <scope>NUCLEOTIDE SEQUENCE [LARGE SCALE GENOMIC DNA]</scope>
    <source>
        <strain evidence="2 3">Lz1y</strain>
    </source>
</reference>
<accession>M7NF69</accession>
<keyword evidence="1" id="KW-0812">Transmembrane</keyword>
<dbReference type="AlphaFoldDB" id="M7NF69"/>
<dbReference type="Proteomes" id="UP000012015">
    <property type="component" value="Unassembled WGS sequence"/>
</dbReference>
<dbReference type="STRING" id="1276920.ADIAG_03676"/>
<sequence length="49" mass="5371">MISTQHSHAVNGPGNTHRVWWYLLVGIGAVAIGLLPWLVTGLRLPLQNL</sequence>
<feature type="transmembrane region" description="Helical" evidence="1">
    <location>
        <begin position="20"/>
        <end position="39"/>
    </location>
</feature>
<evidence type="ECO:0000256" key="1">
    <source>
        <dbReference type="SAM" id="Phobius"/>
    </source>
</evidence>
<keyword evidence="1" id="KW-0472">Membrane</keyword>
<name>M7NF69_9MICC</name>
<gene>
    <name evidence="2" type="ORF">ADIAG_03676</name>
</gene>
<protein>
    <submittedName>
        <fullName evidence="2">Uncharacterized protein</fullName>
    </submittedName>
</protein>
<dbReference type="EMBL" id="AOCK01000012">
    <property type="protein sequence ID" value="EMQ97153.1"/>
    <property type="molecule type" value="Genomic_DNA"/>
</dbReference>
<comment type="caution">
    <text evidence="2">The sequence shown here is derived from an EMBL/GenBank/DDBJ whole genome shotgun (WGS) entry which is preliminary data.</text>
</comment>
<dbReference type="PATRIC" id="fig|1276920.7.peg.3673"/>
<organism evidence="2 3">
    <name type="scientific">Paeniglutamicibacter gangotriensis Lz1y</name>
    <dbReference type="NCBI Taxonomy" id="1276920"/>
    <lineage>
        <taxon>Bacteria</taxon>
        <taxon>Bacillati</taxon>
        <taxon>Actinomycetota</taxon>
        <taxon>Actinomycetes</taxon>
        <taxon>Micrococcales</taxon>
        <taxon>Micrococcaceae</taxon>
        <taxon>Paeniglutamicibacter</taxon>
    </lineage>
</organism>
<evidence type="ECO:0000313" key="3">
    <source>
        <dbReference type="Proteomes" id="UP000012015"/>
    </source>
</evidence>
<proteinExistence type="predicted"/>
<dbReference type="RefSeq" id="WP_007272828.1">
    <property type="nucleotide sequence ID" value="NZ_AOCK01000012.1"/>
</dbReference>
<keyword evidence="1" id="KW-1133">Transmembrane helix</keyword>
<evidence type="ECO:0000313" key="2">
    <source>
        <dbReference type="EMBL" id="EMQ97153.1"/>
    </source>
</evidence>
<keyword evidence="3" id="KW-1185">Reference proteome</keyword>